<reference evidence="3 4" key="1">
    <citation type="submission" date="2012-09" db="EMBL/GenBank/DDBJ databases">
        <title>Draft Genome Sequences of 6 Strains from Genus Thauera.</title>
        <authorList>
            <person name="Liu B."/>
            <person name="Shapleigh J.P."/>
            <person name="Frostegard A.H."/>
        </authorList>
    </citation>
    <scope>NUCLEOTIDE SEQUENCE [LARGE SCALE GENOMIC DNA]</scope>
    <source>
        <strain evidence="3 4">S2</strain>
    </source>
</reference>
<proteinExistence type="predicted"/>
<organism evidence="3 4">
    <name type="scientific">Thauera aminoaromatica S2</name>
    <dbReference type="NCBI Taxonomy" id="1234381"/>
    <lineage>
        <taxon>Bacteria</taxon>
        <taxon>Pseudomonadati</taxon>
        <taxon>Pseudomonadota</taxon>
        <taxon>Betaproteobacteria</taxon>
        <taxon>Rhodocyclales</taxon>
        <taxon>Zoogloeaceae</taxon>
        <taxon>Thauera</taxon>
    </lineage>
</organism>
<dbReference type="Proteomes" id="UP000013042">
    <property type="component" value="Unassembled WGS sequence"/>
</dbReference>
<dbReference type="InterPro" id="IPR009061">
    <property type="entry name" value="DNA-bd_dom_put_sf"/>
</dbReference>
<comment type="caution">
    <text evidence="3">The sequence shown here is derived from an EMBL/GenBank/DDBJ whole genome shotgun (WGS) entry which is preliminary data.</text>
</comment>
<evidence type="ECO:0000259" key="2">
    <source>
        <dbReference type="Pfam" id="PF08364"/>
    </source>
</evidence>
<gene>
    <name evidence="3" type="primary">infB</name>
    <name evidence="3" type="ORF">C665_19097</name>
</gene>
<keyword evidence="3" id="KW-0396">Initiation factor</keyword>
<accession>N6Y7N8</accession>
<dbReference type="AlphaFoldDB" id="N6Y7N8"/>
<dbReference type="RefSeq" id="WP_004327031.1">
    <property type="nucleotide sequence ID" value="NZ_AMXD01000223.1"/>
</dbReference>
<dbReference type="EMBL" id="AMXD01000223">
    <property type="protein sequence ID" value="ENO76019.1"/>
    <property type="molecule type" value="Genomic_DNA"/>
</dbReference>
<feature type="domain" description="Translation initiation factor IF-2 N-terminal" evidence="1">
    <location>
        <begin position="1"/>
        <end position="52"/>
    </location>
</feature>
<feature type="non-terminal residue" evidence="3">
    <location>
        <position position="160"/>
    </location>
</feature>
<sequence>MEQMSVTQFAGELKMPAAVLLEQLKRAGVEKSGPTDLLTEQDKARLLDYLRRSHGDTQPKGKITLTRKQTSEIRATDSTGRARTVQVEVRKKRTFVKRDELAEQAGVEAAAVEQAEIAEAVVEAPAPVTEAAAPAVEPAVEAAPVVAAAAPEVVEPPAAE</sequence>
<dbReference type="Pfam" id="PF08364">
    <property type="entry name" value="IF2_assoc"/>
    <property type="match status" value="1"/>
</dbReference>
<evidence type="ECO:0000313" key="4">
    <source>
        <dbReference type="Proteomes" id="UP000013042"/>
    </source>
</evidence>
<protein>
    <submittedName>
        <fullName evidence="3">Translation initiation factor IF-2</fullName>
    </submittedName>
</protein>
<feature type="domain" description="Initiation factor 2 associated" evidence="2">
    <location>
        <begin position="60"/>
        <end position="98"/>
    </location>
</feature>
<name>N6Y7N8_THASP</name>
<dbReference type="SUPFAM" id="SSF46955">
    <property type="entry name" value="Putative DNA-binding domain"/>
    <property type="match status" value="1"/>
</dbReference>
<dbReference type="Gene3D" id="3.30.56.50">
    <property type="entry name" value="Putative DNA-binding domain, N-terminal subdomain of bacterial translation initiation factor IF2"/>
    <property type="match status" value="1"/>
</dbReference>
<dbReference type="InterPro" id="IPR006847">
    <property type="entry name" value="IF2_N"/>
</dbReference>
<keyword evidence="3" id="KW-0648">Protein biosynthesis</keyword>
<dbReference type="Pfam" id="PF04760">
    <property type="entry name" value="IF2_N"/>
    <property type="match status" value="1"/>
</dbReference>
<dbReference type="GO" id="GO:0003743">
    <property type="term" value="F:translation initiation factor activity"/>
    <property type="evidence" value="ECO:0007669"/>
    <property type="project" value="UniProtKB-KW"/>
</dbReference>
<dbReference type="InterPro" id="IPR013575">
    <property type="entry name" value="IF2_assoc_dom_bac"/>
</dbReference>
<evidence type="ECO:0000313" key="3">
    <source>
        <dbReference type="EMBL" id="ENO76019.1"/>
    </source>
</evidence>
<evidence type="ECO:0000259" key="1">
    <source>
        <dbReference type="Pfam" id="PF04760"/>
    </source>
</evidence>